<dbReference type="GO" id="GO:0006826">
    <property type="term" value="P:iron ion transport"/>
    <property type="evidence" value="ECO:0007669"/>
    <property type="project" value="InterPro"/>
</dbReference>
<dbReference type="EC" id="1.16.3.1" evidence="8"/>
<keyword evidence="3 8" id="KW-0409">Iron storage</keyword>
<evidence type="ECO:0000256" key="2">
    <source>
        <dbReference type="ARBA" id="ARBA00008093"/>
    </source>
</evidence>
<dbReference type="GO" id="GO:0005829">
    <property type="term" value="C:cytosol"/>
    <property type="evidence" value="ECO:0007669"/>
    <property type="project" value="TreeGrafter"/>
</dbReference>
<dbReference type="GO" id="GO:0140315">
    <property type="term" value="F:iron ion sequestering activity"/>
    <property type="evidence" value="ECO:0007669"/>
    <property type="project" value="UniProtKB-ARBA"/>
</dbReference>
<dbReference type="SUPFAM" id="SSF47240">
    <property type="entry name" value="Ferritin-like"/>
    <property type="match status" value="1"/>
</dbReference>
<comment type="catalytic activity">
    <reaction evidence="7">
        <text>Fe(2+)(in) = Fe(2+)(out)</text>
        <dbReference type="Rhea" id="RHEA:28486"/>
        <dbReference type="ChEBI" id="CHEBI:29033"/>
    </reaction>
</comment>
<dbReference type="Pfam" id="PF00210">
    <property type="entry name" value="Ferritin"/>
    <property type="match status" value="1"/>
</dbReference>
<evidence type="ECO:0000256" key="10">
    <source>
        <dbReference type="RuleBase" id="RU000623"/>
    </source>
</evidence>
<comment type="similarity">
    <text evidence="2 8 10">Belongs to the bacterioferritin family.</text>
</comment>
<evidence type="ECO:0000256" key="7">
    <source>
        <dbReference type="ARBA" id="ARBA00036243"/>
    </source>
</evidence>
<dbReference type="PRINTS" id="PR00601">
    <property type="entry name" value="BACFERRITIN"/>
</dbReference>
<evidence type="ECO:0000256" key="4">
    <source>
        <dbReference type="ARBA" id="ARBA00022617"/>
    </source>
</evidence>
<feature type="binding site" evidence="9">
    <location>
        <position position="50"/>
    </location>
    <ligand>
        <name>Fe cation</name>
        <dbReference type="ChEBI" id="CHEBI:24875"/>
        <label>3</label>
    </ligand>
</feature>
<comment type="function">
    <text evidence="8">Iron-storage protein, whose ferroxidase center binds Fe(2+), oxidizes it using dioxygen to Fe(3+), and participates in the subsequent Fe(3+) oxide mineral core formation within the central cavity of the BFR protein shell.</text>
</comment>
<dbReference type="EMBL" id="SHBL01000029">
    <property type="protein sequence ID" value="RZO23639.1"/>
    <property type="molecule type" value="Genomic_DNA"/>
</dbReference>
<dbReference type="NCBIfam" id="TIGR00754">
    <property type="entry name" value="bfr"/>
    <property type="match status" value="1"/>
</dbReference>
<feature type="domain" description="Ferritin-like diiron" evidence="11">
    <location>
        <begin position="1"/>
        <end position="145"/>
    </location>
</feature>
<dbReference type="InterPro" id="IPR002024">
    <property type="entry name" value="Bacterioferritin"/>
</dbReference>
<dbReference type="PROSITE" id="PS00549">
    <property type="entry name" value="BACTERIOFERRITIN"/>
    <property type="match status" value="1"/>
</dbReference>
<feature type="binding site" evidence="9">
    <location>
        <position position="54"/>
    </location>
    <ligand>
        <name>Fe cation</name>
        <dbReference type="ChEBI" id="CHEBI:24875"/>
        <label>1</label>
    </ligand>
</feature>
<protein>
    <recommendedName>
        <fullName evidence="8 10">Bacterioferritin</fullName>
        <ecNumber evidence="8">1.16.3.1</ecNumber>
    </recommendedName>
</protein>
<dbReference type="PIRSF" id="PIRSF002560">
    <property type="entry name" value="Bacterioferritin"/>
    <property type="match status" value="1"/>
</dbReference>
<keyword evidence="6 8" id="KW-0408">Iron</keyword>
<proteinExistence type="inferred from homology"/>
<dbReference type="PROSITE" id="PS50905">
    <property type="entry name" value="FERRITIN_LIKE"/>
    <property type="match status" value="1"/>
</dbReference>
<dbReference type="PANTHER" id="PTHR30295">
    <property type="entry name" value="BACTERIOFERRITIN"/>
    <property type="match status" value="1"/>
</dbReference>
<feature type="binding site" evidence="9">
    <location>
        <position position="51"/>
    </location>
    <ligand>
        <name>Fe cation</name>
        <dbReference type="ChEBI" id="CHEBI:24875"/>
        <label>1</label>
    </ligand>
</feature>
<dbReference type="Gene3D" id="1.20.1260.10">
    <property type="match status" value="1"/>
</dbReference>
<sequence>MQGNDQVIKHLNKILSNELRAINQYFLHSRMLSDWGLDKFAQYEYTESMDEMKHADVLIQRILFLEGLPNMRYLGNVYIAENPIDVLNNDLKLENEAIPDLRDAILACEKVNDFVSRDLLHKILESEEEHVDHLETQLDLLEKVGKENFLQTLITST</sequence>
<dbReference type="GO" id="GO:0006879">
    <property type="term" value="P:intracellular iron ion homeostasis"/>
    <property type="evidence" value="ECO:0007669"/>
    <property type="project" value="UniProtKB-KW"/>
</dbReference>
<evidence type="ECO:0000256" key="5">
    <source>
        <dbReference type="ARBA" id="ARBA00022723"/>
    </source>
</evidence>
<feature type="binding site" evidence="9">
    <location>
        <position position="127"/>
    </location>
    <ligand>
        <name>Fe cation</name>
        <dbReference type="ChEBI" id="CHEBI:24875"/>
        <label>2</label>
    </ligand>
</feature>
<dbReference type="GO" id="GO:0004322">
    <property type="term" value="F:ferroxidase activity"/>
    <property type="evidence" value="ECO:0007669"/>
    <property type="project" value="UniProtKB-EC"/>
</dbReference>
<gene>
    <name evidence="12" type="primary">bfr</name>
    <name evidence="12" type="ORF">EVA99_03435</name>
</gene>
<evidence type="ECO:0000313" key="12">
    <source>
        <dbReference type="EMBL" id="RZO23639.1"/>
    </source>
</evidence>
<dbReference type="InterPro" id="IPR009040">
    <property type="entry name" value="Ferritin-like_diiron"/>
</dbReference>
<feature type="binding site" evidence="9">
    <location>
        <position position="94"/>
    </location>
    <ligand>
        <name>Fe cation</name>
        <dbReference type="ChEBI" id="CHEBI:24875"/>
        <label>2</label>
    </ligand>
</feature>
<name>A0A520MR08_9GAMM</name>
<keyword evidence="4 10" id="KW-0349">Heme</keyword>
<accession>A0A520MR08</accession>
<feature type="binding site" evidence="9">
    <location>
        <position position="51"/>
    </location>
    <ligand>
        <name>Fe cation</name>
        <dbReference type="ChEBI" id="CHEBI:24875"/>
        <label>2</label>
    </ligand>
</feature>
<dbReference type="Proteomes" id="UP000320146">
    <property type="component" value="Unassembled WGS sequence"/>
</dbReference>
<feature type="binding site" evidence="9">
    <location>
        <position position="18"/>
    </location>
    <ligand>
        <name>Fe cation</name>
        <dbReference type="ChEBI" id="CHEBI:24875"/>
        <label>1</label>
    </ligand>
</feature>
<dbReference type="InterPro" id="IPR008331">
    <property type="entry name" value="Ferritin_DPS_dom"/>
</dbReference>
<evidence type="ECO:0000256" key="1">
    <source>
        <dbReference type="ARBA" id="ARBA00001970"/>
    </source>
</evidence>
<dbReference type="GO" id="GO:0008199">
    <property type="term" value="F:ferric iron binding"/>
    <property type="evidence" value="ECO:0007669"/>
    <property type="project" value="InterPro"/>
</dbReference>
<reference evidence="12 13" key="1">
    <citation type="submission" date="2019-02" db="EMBL/GenBank/DDBJ databases">
        <title>Prokaryotic population dynamics and viral predation in marine succession experiment using metagenomics: the confinement effect.</title>
        <authorList>
            <person name="Haro-Moreno J.M."/>
            <person name="Rodriguez-Valera F."/>
            <person name="Lopez-Perez M."/>
        </authorList>
    </citation>
    <scope>NUCLEOTIDE SEQUENCE [LARGE SCALE GENOMIC DNA]</scope>
    <source>
        <strain evidence="12">MED-G166</strain>
    </source>
</reference>
<evidence type="ECO:0000256" key="9">
    <source>
        <dbReference type="PIRSR" id="PIRSR002560-1"/>
    </source>
</evidence>
<evidence type="ECO:0000256" key="8">
    <source>
        <dbReference type="PIRNR" id="PIRNR002560"/>
    </source>
</evidence>
<feature type="binding site" description="axial binding residue" evidence="9">
    <location>
        <position position="52"/>
    </location>
    <ligand>
        <name>heme b</name>
        <dbReference type="ChEBI" id="CHEBI:60344"/>
        <note>ligand shared between dimeric partners</note>
    </ligand>
    <ligandPart>
        <name>Fe</name>
        <dbReference type="ChEBI" id="CHEBI:18248"/>
    </ligandPart>
</feature>
<comment type="catalytic activity">
    <reaction evidence="8">
        <text>4 Fe(2+) + O2 + 4 H(+) = 4 Fe(3+) + 2 H2O</text>
        <dbReference type="Rhea" id="RHEA:11148"/>
        <dbReference type="ChEBI" id="CHEBI:15377"/>
        <dbReference type="ChEBI" id="CHEBI:15378"/>
        <dbReference type="ChEBI" id="CHEBI:15379"/>
        <dbReference type="ChEBI" id="CHEBI:29033"/>
        <dbReference type="ChEBI" id="CHEBI:29034"/>
        <dbReference type="EC" id="1.16.3.1"/>
    </reaction>
</comment>
<evidence type="ECO:0000313" key="13">
    <source>
        <dbReference type="Proteomes" id="UP000320146"/>
    </source>
</evidence>
<dbReference type="CDD" id="cd00907">
    <property type="entry name" value="Bacterioferritin"/>
    <property type="match status" value="1"/>
</dbReference>
<dbReference type="InterPro" id="IPR012347">
    <property type="entry name" value="Ferritin-like"/>
</dbReference>
<dbReference type="FunFam" id="1.20.1260.10:FF:000005">
    <property type="entry name" value="Bacterioferritin"/>
    <property type="match status" value="1"/>
</dbReference>
<organism evidence="12 13">
    <name type="scientific">SAR86 cluster bacterium</name>
    <dbReference type="NCBI Taxonomy" id="2030880"/>
    <lineage>
        <taxon>Bacteria</taxon>
        <taxon>Pseudomonadati</taxon>
        <taxon>Pseudomonadota</taxon>
        <taxon>Gammaproteobacteria</taxon>
        <taxon>SAR86 cluster</taxon>
    </lineage>
</organism>
<dbReference type="InterPro" id="IPR009078">
    <property type="entry name" value="Ferritin-like_SF"/>
</dbReference>
<dbReference type="PANTHER" id="PTHR30295:SF0">
    <property type="entry name" value="BACTERIOFERRITIN"/>
    <property type="match status" value="1"/>
</dbReference>
<evidence type="ECO:0000259" key="11">
    <source>
        <dbReference type="PROSITE" id="PS50905"/>
    </source>
</evidence>
<keyword evidence="5 8" id="KW-0479">Metal-binding</keyword>
<dbReference type="AlphaFoldDB" id="A0A520MR08"/>
<dbReference type="GO" id="GO:0020037">
    <property type="term" value="F:heme binding"/>
    <property type="evidence" value="ECO:0007669"/>
    <property type="project" value="TreeGrafter"/>
</dbReference>
<comment type="caution">
    <text evidence="12">The sequence shown here is derived from an EMBL/GenBank/DDBJ whole genome shotgun (WGS) entry which is preliminary data.</text>
</comment>
<comment type="cofactor">
    <cofactor evidence="1">
        <name>heme b</name>
        <dbReference type="ChEBI" id="CHEBI:60344"/>
    </cofactor>
</comment>
<evidence type="ECO:0000256" key="3">
    <source>
        <dbReference type="ARBA" id="ARBA00022434"/>
    </source>
</evidence>
<feature type="binding site" evidence="9">
    <location>
        <position position="127"/>
    </location>
    <ligand>
        <name>Fe cation</name>
        <dbReference type="ChEBI" id="CHEBI:24875"/>
        <label>1</label>
    </ligand>
</feature>
<evidence type="ECO:0000256" key="6">
    <source>
        <dbReference type="ARBA" id="ARBA00023004"/>
    </source>
</evidence>
<feature type="binding site" evidence="9">
    <location>
        <position position="130"/>
    </location>
    <ligand>
        <name>Fe cation</name>
        <dbReference type="ChEBI" id="CHEBI:24875"/>
        <label>2</label>
    </ligand>
</feature>